<keyword evidence="6" id="KW-0408">Iron</keyword>
<keyword evidence="5 8" id="KW-1133">Transmembrane helix</keyword>
<dbReference type="AlphaFoldDB" id="A0AA39GAW2"/>
<dbReference type="InterPro" id="IPR034804">
    <property type="entry name" value="SQR/QFR_C/D"/>
</dbReference>
<keyword evidence="2" id="KW-0349">Heme</keyword>
<evidence type="ECO:0000256" key="6">
    <source>
        <dbReference type="ARBA" id="ARBA00023004"/>
    </source>
</evidence>
<dbReference type="GO" id="GO:0046872">
    <property type="term" value="F:metal ion binding"/>
    <property type="evidence" value="ECO:0007669"/>
    <property type="project" value="UniProtKB-KW"/>
</dbReference>
<name>A0AA39GAW2_SARSR</name>
<evidence type="ECO:0000256" key="4">
    <source>
        <dbReference type="ARBA" id="ARBA00022723"/>
    </source>
</evidence>
<evidence type="ECO:0000256" key="3">
    <source>
        <dbReference type="ARBA" id="ARBA00022692"/>
    </source>
</evidence>
<dbReference type="SUPFAM" id="SSF81343">
    <property type="entry name" value="Fumarate reductase respiratory complex transmembrane subunits"/>
    <property type="match status" value="1"/>
</dbReference>
<gene>
    <name evidence="9" type="ORF">NLU13_9662</name>
</gene>
<evidence type="ECO:0008006" key="11">
    <source>
        <dbReference type="Google" id="ProtNLM"/>
    </source>
</evidence>
<reference evidence="9" key="1">
    <citation type="submission" date="2022-10" db="EMBL/GenBank/DDBJ databases">
        <title>Determination and structural analysis of whole genome sequence of Sarocladium strictum F4-1.</title>
        <authorList>
            <person name="Hu L."/>
            <person name="Jiang Y."/>
        </authorList>
    </citation>
    <scope>NUCLEOTIDE SEQUENCE</scope>
    <source>
        <strain evidence="9">F4-1</strain>
    </source>
</reference>
<proteinExistence type="predicted"/>
<keyword evidence="10" id="KW-1185">Reference proteome</keyword>
<evidence type="ECO:0000256" key="7">
    <source>
        <dbReference type="ARBA" id="ARBA00023136"/>
    </source>
</evidence>
<organism evidence="9 10">
    <name type="scientific">Sarocladium strictum</name>
    <name type="common">Black bundle disease fungus</name>
    <name type="synonym">Acremonium strictum</name>
    <dbReference type="NCBI Taxonomy" id="5046"/>
    <lineage>
        <taxon>Eukaryota</taxon>
        <taxon>Fungi</taxon>
        <taxon>Dikarya</taxon>
        <taxon>Ascomycota</taxon>
        <taxon>Pezizomycotina</taxon>
        <taxon>Sordariomycetes</taxon>
        <taxon>Hypocreomycetidae</taxon>
        <taxon>Hypocreales</taxon>
        <taxon>Sarocladiaceae</taxon>
        <taxon>Sarocladium</taxon>
    </lineage>
</organism>
<protein>
    <recommendedName>
        <fullName evidence="11">Succinate dehydrogenase subunit C</fullName>
    </recommendedName>
</protein>
<dbReference type="GO" id="GO:0006121">
    <property type="term" value="P:mitochondrial electron transport, succinate to ubiquinone"/>
    <property type="evidence" value="ECO:0007669"/>
    <property type="project" value="TreeGrafter"/>
</dbReference>
<dbReference type="GO" id="GO:0006099">
    <property type="term" value="P:tricarboxylic acid cycle"/>
    <property type="evidence" value="ECO:0007669"/>
    <property type="project" value="InterPro"/>
</dbReference>
<dbReference type="InterPro" id="IPR014314">
    <property type="entry name" value="Succ_DH_cytb556"/>
</dbReference>
<dbReference type="InterPro" id="IPR000701">
    <property type="entry name" value="SuccDH_FuR_B_TM-su"/>
</dbReference>
<evidence type="ECO:0000256" key="2">
    <source>
        <dbReference type="ARBA" id="ARBA00022617"/>
    </source>
</evidence>
<comment type="caution">
    <text evidence="9">The sequence shown here is derived from an EMBL/GenBank/DDBJ whole genome shotgun (WGS) entry which is preliminary data.</text>
</comment>
<evidence type="ECO:0000313" key="10">
    <source>
        <dbReference type="Proteomes" id="UP001175261"/>
    </source>
</evidence>
<dbReference type="EMBL" id="JAPDFR010000009">
    <property type="protein sequence ID" value="KAK0383751.1"/>
    <property type="molecule type" value="Genomic_DNA"/>
</dbReference>
<feature type="transmembrane region" description="Helical" evidence="8">
    <location>
        <begin position="84"/>
        <end position="105"/>
    </location>
</feature>
<dbReference type="GO" id="GO:0005739">
    <property type="term" value="C:mitochondrion"/>
    <property type="evidence" value="ECO:0007669"/>
    <property type="project" value="GOC"/>
</dbReference>
<dbReference type="GO" id="GO:0009055">
    <property type="term" value="F:electron transfer activity"/>
    <property type="evidence" value="ECO:0007669"/>
    <property type="project" value="InterPro"/>
</dbReference>
<dbReference type="Pfam" id="PF01127">
    <property type="entry name" value="Sdh_cyt"/>
    <property type="match status" value="1"/>
</dbReference>
<keyword evidence="7 8" id="KW-0472">Membrane</keyword>
<keyword evidence="4" id="KW-0479">Metal-binding</keyword>
<evidence type="ECO:0000256" key="1">
    <source>
        <dbReference type="ARBA" id="ARBA00004370"/>
    </source>
</evidence>
<accession>A0AA39GAW2</accession>
<comment type="subcellular location">
    <subcellularLocation>
        <location evidence="1">Membrane</location>
    </subcellularLocation>
</comment>
<dbReference type="CDD" id="cd03499">
    <property type="entry name" value="SQR_TypeC_SdhC"/>
    <property type="match status" value="1"/>
</dbReference>
<dbReference type="PANTHER" id="PTHR10978">
    <property type="entry name" value="SUCCINATE DEHYDROGENASE CYTOCHROME B560 SUBUNIT"/>
    <property type="match status" value="1"/>
</dbReference>
<feature type="transmembrane region" description="Helical" evidence="8">
    <location>
        <begin position="125"/>
        <end position="147"/>
    </location>
</feature>
<evidence type="ECO:0000256" key="8">
    <source>
        <dbReference type="SAM" id="Phobius"/>
    </source>
</evidence>
<dbReference type="Proteomes" id="UP001175261">
    <property type="component" value="Unassembled WGS sequence"/>
</dbReference>
<dbReference type="GO" id="GO:0016020">
    <property type="term" value="C:membrane"/>
    <property type="evidence" value="ECO:0007669"/>
    <property type="project" value="UniProtKB-SubCell"/>
</dbReference>
<dbReference type="PANTHER" id="PTHR10978:SF5">
    <property type="entry name" value="SUCCINATE DEHYDROGENASE CYTOCHROME B560 SUBUNIT, MITOCHONDRIAL"/>
    <property type="match status" value="1"/>
</dbReference>
<evidence type="ECO:0000313" key="9">
    <source>
        <dbReference type="EMBL" id="KAK0383751.1"/>
    </source>
</evidence>
<keyword evidence="3 8" id="KW-0812">Transmembrane</keyword>
<evidence type="ECO:0000256" key="5">
    <source>
        <dbReference type="ARBA" id="ARBA00022989"/>
    </source>
</evidence>
<sequence length="188" mass="20150">MIASRVGVAALARGAARPSMMLNQNIARALTAGIQTSSSARQVATTKVGQEEGHQILVNQRLNRPVSPHLGIYKLSQSWFSASAWTRITGCFLSGGAYLYFTGYLAAPLLGWHLESASLASAFAAMPWVVNGGVKFLLSFPFVFHFINGIKHLVYDAGIGFKKASIVAGEKLLWASSVLGSLYLAFSL</sequence>
<dbReference type="Gene3D" id="1.20.1300.10">
    <property type="entry name" value="Fumarate reductase/succinate dehydrogenase, transmembrane subunit"/>
    <property type="match status" value="1"/>
</dbReference>